<dbReference type="Proteomes" id="UP001597187">
    <property type="component" value="Unassembled WGS sequence"/>
</dbReference>
<dbReference type="PANTHER" id="PTHR42770:SF11">
    <property type="entry name" value="INNER MEMBRANE TRANSPORT PROTEIN YBAT"/>
    <property type="match status" value="1"/>
</dbReference>
<dbReference type="InterPro" id="IPR002293">
    <property type="entry name" value="AA/rel_permease1"/>
</dbReference>
<feature type="transmembrane region" description="Helical" evidence="6">
    <location>
        <begin position="389"/>
        <end position="409"/>
    </location>
</feature>
<keyword evidence="8" id="KW-1185">Reference proteome</keyword>
<evidence type="ECO:0000256" key="5">
    <source>
        <dbReference type="ARBA" id="ARBA00023136"/>
    </source>
</evidence>
<feature type="transmembrane region" description="Helical" evidence="6">
    <location>
        <begin position="360"/>
        <end position="377"/>
    </location>
</feature>
<dbReference type="GO" id="GO:0005886">
    <property type="term" value="C:plasma membrane"/>
    <property type="evidence" value="ECO:0007669"/>
    <property type="project" value="UniProtKB-SubCell"/>
</dbReference>
<feature type="transmembrane region" description="Helical" evidence="6">
    <location>
        <begin position="337"/>
        <end position="354"/>
    </location>
</feature>
<name>A0ABD6AYE2_9EURY</name>
<dbReference type="Pfam" id="PF13520">
    <property type="entry name" value="AA_permease_2"/>
    <property type="match status" value="1"/>
</dbReference>
<evidence type="ECO:0000256" key="2">
    <source>
        <dbReference type="ARBA" id="ARBA00022475"/>
    </source>
</evidence>
<dbReference type="PANTHER" id="PTHR42770">
    <property type="entry name" value="AMINO ACID TRANSPORTER-RELATED"/>
    <property type="match status" value="1"/>
</dbReference>
<evidence type="ECO:0000256" key="3">
    <source>
        <dbReference type="ARBA" id="ARBA00022692"/>
    </source>
</evidence>
<gene>
    <name evidence="7" type="ORF">ACFSBT_14985</name>
</gene>
<dbReference type="InterPro" id="IPR050367">
    <property type="entry name" value="APC_superfamily"/>
</dbReference>
<dbReference type="Gene3D" id="1.20.1740.10">
    <property type="entry name" value="Amino acid/polyamine transporter I"/>
    <property type="match status" value="1"/>
</dbReference>
<feature type="transmembrane region" description="Helical" evidence="6">
    <location>
        <begin position="120"/>
        <end position="145"/>
    </location>
</feature>
<dbReference type="AlphaFoldDB" id="A0ABD6AYE2"/>
<feature type="transmembrane region" description="Helical" evidence="6">
    <location>
        <begin position="88"/>
        <end position="108"/>
    </location>
</feature>
<protein>
    <submittedName>
        <fullName evidence="7">APC family permease</fullName>
    </submittedName>
</protein>
<accession>A0ABD6AYE2</accession>
<keyword evidence="5 6" id="KW-0472">Membrane</keyword>
<proteinExistence type="predicted"/>
<evidence type="ECO:0000256" key="1">
    <source>
        <dbReference type="ARBA" id="ARBA00004651"/>
    </source>
</evidence>
<feature type="transmembrane region" description="Helical" evidence="6">
    <location>
        <begin position="415"/>
        <end position="434"/>
    </location>
</feature>
<comment type="subcellular location">
    <subcellularLocation>
        <location evidence="1">Cell membrane</location>
        <topology evidence="1">Multi-pass membrane protein</topology>
    </subcellularLocation>
</comment>
<feature type="transmembrane region" description="Helical" evidence="6">
    <location>
        <begin position="12"/>
        <end position="33"/>
    </location>
</feature>
<comment type="caution">
    <text evidence="7">The sequence shown here is derived from an EMBL/GenBank/DDBJ whole genome shotgun (WGS) entry which is preliminary data.</text>
</comment>
<evidence type="ECO:0000256" key="4">
    <source>
        <dbReference type="ARBA" id="ARBA00022989"/>
    </source>
</evidence>
<sequence length="449" mass="46635">MADSDGTLGLTGAVSMALGGMIGGGIYAVLGVVVNISGTLSWLAFSLAGLVAMCAGYSYIKLNQLSDPEGASPTYLEWFADSSTLAGMAGWTLLLGYIGSMAMYGYAFGSYSVDIVGQEALFGVPLRPLLSAAIVLAFVGLNVVGVEESNWVEIVLVVVKILVLVGFIALGLRYALDGNQLRTGARSVEGVSTLSAAVMAAAVSFVAFQGWQLLFYSQATIEDHSDTNPKAIFVSIPTAVAIYIGVAIVTTSLVGLDLIAEHPETALAVAAEQFGGSLGHLVISLSALFSTASAINATLFTSAQFSDRLIANGMLPDVLDADSPGDPEEGSGLPTRIVLVFGALTTAFTVVGSLQGITSFASLTFIVVFGGMSYLALTQRDHEDVSAIPPAIGLVGTATFLPLMLWHLFSAQRGVFYTVVAISAVAVAVELAYFRSKRFGQPPATHADD</sequence>
<keyword evidence="4 6" id="KW-1133">Transmembrane helix</keyword>
<keyword evidence="2" id="KW-1003">Cell membrane</keyword>
<reference evidence="7 8" key="1">
    <citation type="journal article" date="2019" name="Int. J. Syst. Evol. Microbiol.">
        <title>The Global Catalogue of Microorganisms (GCM) 10K type strain sequencing project: providing services to taxonomists for standard genome sequencing and annotation.</title>
        <authorList>
            <consortium name="The Broad Institute Genomics Platform"/>
            <consortium name="The Broad Institute Genome Sequencing Center for Infectious Disease"/>
            <person name="Wu L."/>
            <person name="Ma J."/>
        </authorList>
    </citation>
    <scope>NUCLEOTIDE SEQUENCE [LARGE SCALE GENOMIC DNA]</scope>
    <source>
        <strain evidence="7 8">CGMCC 1.12563</strain>
    </source>
</reference>
<organism evidence="7 8">
    <name type="scientific">Halomarina rubra</name>
    <dbReference type="NCBI Taxonomy" id="2071873"/>
    <lineage>
        <taxon>Archaea</taxon>
        <taxon>Methanobacteriati</taxon>
        <taxon>Methanobacteriota</taxon>
        <taxon>Stenosarchaea group</taxon>
        <taxon>Halobacteria</taxon>
        <taxon>Halobacteriales</taxon>
        <taxon>Natronomonadaceae</taxon>
        <taxon>Halomarina</taxon>
    </lineage>
</organism>
<dbReference type="RefSeq" id="WP_250874526.1">
    <property type="nucleotide sequence ID" value="NZ_JALXFV010000008.1"/>
</dbReference>
<dbReference type="PIRSF" id="PIRSF006060">
    <property type="entry name" value="AA_transporter"/>
    <property type="match status" value="1"/>
</dbReference>
<feature type="transmembrane region" description="Helical" evidence="6">
    <location>
        <begin position="40"/>
        <end position="60"/>
    </location>
</feature>
<feature type="transmembrane region" description="Helical" evidence="6">
    <location>
        <begin position="151"/>
        <end position="176"/>
    </location>
</feature>
<feature type="transmembrane region" description="Helical" evidence="6">
    <location>
        <begin position="231"/>
        <end position="256"/>
    </location>
</feature>
<dbReference type="EMBL" id="JBHUDC010000008">
    <property type="protein sequence ID" value="MFD1514584.1"/>
    <property type="molecule type" value="Genomic_DNA"/>
</dbReference>
<evidence type="ECO:0000256" key="6">
    <source>
        <dbReference type="SAM" id="Phobius"/>
    </source>
</evidence>
<evidence type="ECO:0000313" key="8">
    <source>
        <dbReference type="Proteomes" id="UP001597187"/>
    </source>
</evidence>
<evidence type="ECO:0000313" key="7">
    <source>
        <dbReference type="EMBL" id="MFD1514584.1"/>
    </source>
</evidence>
<keyword evidence="3 6" id="KW-0812">Transmembrane</keyword>
<feature type="transmembrane region" description="Helical" evidence="6">
    <location>
        <begin position="188"/>
        <end position="211"/>
    </location>
</feature>